<keyword evidence="3" id="KW-1185">Reference proteome</keyword>
<gene>
    <name evidence="2" type="ORF">AAFF_G00223070</name>
</gene>
<name>A0AAD7RFP2_9TELE</name>
<evidence type="ECO:0000256" key="1">
    <source>
        <dbReference type="SAM" id="MobiDB-lite"/>
    </source>
</evidence>
<evidence type="ECO:0000313" key="2">
    <source>
        <dbReference type="EMBL" id="KAJ8379195.1"/>
    </source>
</evidence>
<proteinExistence type="predicted"/>
<comment type="caution">
    <text evidence="2">The sequence shown here is derived from an EMBL/GenBank/DDBJ whole genome shotgun (WGS) entry which is preliminary data.</text>
</comment>
<evidence type="ECO:0000313" key="3">
    <source>
        <dbReference type="Proteomes" id="UP001221898"/>
    </source>
</evidence>
<reference evidence="2" key="1">
    <citation type="journal article" date="2023" name="Science">
        <title>Genome structures resolve the early diversification of teleost fishes.</title>
        <authorList>
            <person name="Parey E."/>
            <person name="Louis A."/>
            <person name="Montfort J."/>
            <person name="Bouchez O."/>
            <person name="Roques C."/>
            <person name="Iampietro C."/>
            <person name="Lluch J."/>
            <person name="Castinel A."/>
            <person name="Donnadieu C."/>
            <person name="Desvignes T."/>
            <person name="Floi Bucao C."/>
            <person name="Jouanno E."/>
            <person name="Wen M."/>
            <person name="Mejri S."/>
            <person name="Dirks R."/>
            <person name="Jansen H."/>
            <person name="Henkel C."/>
            <person name="Chen W.J."/>
            <person name="Zahm M."/>
            <person name="Cabau C."/>
            <person name="Klopp C."/>
            <person name="Thompson A.W."/>
            <person name="Robinson-Rechavi M."/>
            <person name="Braasch I."/>
            <person name="Lecointre G."/>
            <person name="Bobe J."/>
            <person name="Postlethwait J.H."/>
            <person name="Berthelot C."/>
            <person name="Roest Crollius H."/>
            <person name="Guiguen Y."/>
        </authorList>
    </citation>
    <scope>NUCLEOTIDE SEQUENCE</scope>
    <source>
        <strain evidence="2">NC1722</strain>
    </source>
</reference>
<sequence>MTSLAVGASVACNYSENALHLVAECHPHTQEHPHAHEDQFPQCRGARDPFWGGRFRQEIYQSCPWTTSDLTLQNPMSHRPGPYAWNEYEDDDACSTCSSSSEMDDKGYFLGQPIPQTIQLCYLTSEELLHKYSSTGLEKPAPLGSQGHLHTHKRRKSKNCIIS</sequence>
<feature type="compositionally biased region" description="Basic residues" evidence="1">
    <location>
        <begin position="149"/>
        <end position="163"/>
    </location>
</feature>
<dbReference type="Proteomes" id="UP001221898">
    <property type="component" value="Unassembled WGS sequence"/>
</dbReference>
<dbReference type="AlphaFoldDB" id="A0AAD7RFP2"/>
<organism evidence="2 3">
    <name type="scientific">Aldrovandia affinis</name>
    <dbReference type="NCBI Taxonomy" id="143900"/>
    <lineage>
        <taxon>Eukaryota</taxon>
        <taxon>Metazoa</taxon>
        <taxon>Chordata</taxon>
        <taxon>Craniata</taxon>
        <taxon>Vertebrata</taxon>
        <taxon>Euteleostomi</taxon>
        <taxon>Actinopterygii</taxon>
        <taxon>Neopterygii</taxon>
        <taxon>Teleostei</taxon>
        <taxon>Notacanthiformes</taxon>
        <taxon>Halosauridae</taxon>
        <taxon>Aldrovandia</taxon>
    </lineage>
</organism>
<feature type="region of interest" description="Disordered" evidence="1">
    <location>
        <begin position="140"/>
        <end position="163"/>
    </location>
</feature>
<dbReference type="EMBL" id="JAINUG010000299">
    <property type="protein sequence ID" value="KAJ8379195.1"/>
    <property type="molecule type" value="Genomic_DNA"/>
</dbReference>
<accession>A0AAD7RFP2</accession>
<protein>
    <submittedName>
        <fullName evidence="2">Uncharacterized protein</fullName>
    </submittedName>
</protein>